<evidence type="ECO:0000313" key="8">
    <source>
        <dbReference type="Proteomes" id="UP000053477"/>
    </source>
</evidence>
<gene>
    <name evidence="7" type="ORF">SCHPADRAFT_841873</name>
</gene>
<dbReference type="CDD" id="cd02932">
    <property type="entry name" value="OYE_YqiM_FMN"/>
    <property type="match status" value="1"/>
</dbReference>
<evidence type="ECO:0000259" key="6">
    <source>
        <dbReference type="Pfam" id="PF00724"/>
    </source>
</evidence>
<dbReference type="InterPro" id="IPR044152">
    <property type="entry name" value="YqjM-like"/>
</dbReference>
<keyword evidence="2" id="KW-0285">Flavoprotein</keyword>
<protein>
    <submittedName>
        <fullName evidence="7">NADH:flavin oxidoreductase 2</fullName>
    </submittedName>
</protein>
<dbReference type="InterPro" id="IPR001155">
    <property type="entry name" value="OxRdtase_FMN_N"/>
</dbReference>
<reference evidence="7 8" key="1">
    <citation type="submission" date="2015-04" db="EMBL/GenBank/DDBJ databases">
        <title>Complete genome sequence of Schizopora paradoxa KUC8140, a cosmopolitan wood degrader in East Asia.</title>
        <authorList>
            <consortium name="DOE Joint Genome Institute"/>
            <person name="Min B."/>
            <person name="Park H."/>
            <person name="Jang Y."/>
            <person name="Kim J.-J."/>
            <person name="Kim K.H."/>
            <person name="Pangilinan J."/>
            <person name="Lipzen A."/>
            <person name="Riley R."/>
            <person name="Grigoriev I.V."/>
            <person name="Spatafora J.W."/>
            <person name="Choi I.-G."/>
        </authorList>
    </citation>
    <scope>NUCLEOTIDE SEQUENCE [LARGE SCALE GENOMIC DNA]</scope>
    <source>
        <strain evidence="7 8">KUC8140</strain>
    </source>
</reference>
<keyword evidence="8" id="KW-1185">Reference proteome</keyword>
<dbReference type="InParanoid" id="A0A0H2SFS3"/>
<keyword evidence="4" id="KW-0521">NADP</keyword>
<keyword evidence="5" id="KW-0560">Oxidoreductase</keyword>
<feature type="domain" description="NADH:flavin oxidoreductase/NADH oxidase N-terminal" evidence="6">
    <location>
        <begin position="41"/>
        <end position="400"/>
    </location>
</feature>
<accession>A0A0H2SFS3</accession>
<organism evidence="7 8">
    <name type="scientific">Schizopora paradoxa</name>
    <dbReference type="NCBI Taxonomy" id="27342"/>
    <lineage>
        <taxon>Eukaryota</taxon>
        <taxon>Fungi</taxon>
        <taxon>Dikarya</taxon>
        <taxon>Basidiomycota</taxon>
        <taxon>Agaricomycotina</taxon>
        <taxon>Agaricomycetes</taxon>
        <taxon>Hymenochaetales</taxon>
        <taxon>Schizoporaceae</taxon>
        <taxon>Schizopora</taxon>
    </lineage>
</organism>
<dbReference type="GO" id="GO:0003959">
    <property type="term" value="F:NADPH dehydrogenase activity"/>
    <property type="evidence" value="ECO:0007669"/>
    <property type="project" value="InterPro"/>
</dbReference>
<dbReference type="AlphaFoldDB" id="A0A0H2SFS3"/>
<evidence type="ECO:0000256" key="3">
    <source>
        <dbReference type="ARBA" id="ARBA00022643"/>
    </source>
</evidence>
<dbReference type="PANTHER" id="PTHR43303">
    <property type="entry name" value="NADPH DEHYDROGENASE C23G7.10C-RELATED"/>
    <property type="match status" value="1"/>
</dbReference>
<evidence type="ECO:0000256" key="1">
    <source>
        <dbReference type="ARBA" id="ARBA00001917"/>
    </source>
</evidence>
<dbReference type="PANTHER" id="PTHR43303:SF4">
    <property type="entry name" value="NADPH DEHYDROGENASE C23G7.10C-RELATED"/>
    <property type="match status" value="1"/>
</dbReference>
<evidence type="ECO:0000256" key="2">
    <source>
        <dbReference type="ARBA" id="ARBA00022630"/>
    </source>
</evidence>
<evidence type="ECO:0000256" key="4">
    <source>
        <dbReference type="ARBA" id="ARBA00022857"/>
    </source>
</evidence>
<dbReference type="OrthoDB" id="72788at2759"/>
<name>A0A0H2SFS3_9AGAM</name>
<dbReference type="EMBL" id="KQ085882">
    <property type="protein sequence ID" value="KLO20688.1"/>
    <property type="molecule type" value="Genomic_DNA"/>
</dbReference>
<dbReference type="GO" id="GO:0050661">
    <property type="term" value="F:NADP binding"/>
    <property type="evidence" value="ECO:0007669"/>
    <property type="project" value="InterPro"/>
</dbReference>
<evidence type="ECO:0000313" key="7">
    <source>
        <dbReference type="EMBL" id="KLO20688.1"/>
    </source>
</evidence>
<dbReference type="InterPro" id="IPR013785">
    <property type="entry name" value="Aldolase_TIM"/>
</dbReference>
<proteinExistence type="predicted"/>
<keyword evidence="3" id="KW-0288">FMN</keyword>
<comment type="cofactor">
    <cofactor evidence="1">
        <name>FMN</name>
        <dbReference type="ChEBI" id="CHEBI:58210"/>
    </cofactor>
</comment>
<dbReference type="STRING" id="27342.A0A0H2SFS3"/>
<dbReference type="Pfam" id="PF00724">
    <property type="entry name" value="Oxidored_FMN"/>
    <property type="match status" value="1"/>
</dbReference>
<dbReference type="GO" id="GO:0010181">
    <property type="term" value="F:FMN binding"/>
    <property type="evidence" value="ECO:0007669"/>
    <property type="project" value="InterPro"/>
</dbReference>
<dbReference type="Proteomes" id="UP000053477">
    <property type="component" value="Unassembled WGS sequence"/>
</dbReference>
<sequence>MTDNNVNKRVPDADAFYPLNEPPIGEAYSKDVYPQNQVLPKLFEPLKIRDMIFKNRIFVSPMCQYSSDYGHATDWHFVHIGGYATRGVGAICMEATAVVPEGRISPEDAGLWTDTQIEPLLRIVKFAHTQGTKIGIQLDHAGRKASTLAPWARGDAAHTRKSETWVASEEKNGWPNRVVGPSTIPFADNYPKPKALSKSDLDGLDDAFLAAVERCKRIGFDFIELHFAHGYLLHSWVSPLSNVRDDEFGGQELENRLRWPLRLTKLVRKAWPDKPLFVRISASDWAQELGPEKSTDGKWNWWGIEQSVILAGELQKLDVDLIDVSSGGNYVKQKISVGPGYQVHFAEAIKKAHPEFLVGTVGMITEAKQAESYLQEGKADVVFLARELIRDPHWPLTAARALGVAVKPANQYERGWTDVITPRH</sequence>
<dbReference type="SUPFAM" id="SSF51395">
    <property type="entry name" value="FMN-linked oxidoreductases"/>
    <property type="match status" value="1"/>
</dbReference>
<evidence type="ECO:0000256" key="5">
    <source>
        <dbReference type="ARBA" id="ARBA00023002"/>
    </source>
</evidence>
<dbReference type="Gene3D" id="3.20.20.70">
    <property type="entry name" value="Aldolase class I"/>
    <property type="match status" value="1"/>
</dbReference>